<dbReference type="InterPro" id="IPR023614">
    <property type="entry name" value="Porin_dom_sf"/>
</dbReference>
<dbReference type="GO" id="GO:0006811">
    <property type="term" value="P:monoatomic ion transport"/>
    <property type="evidence" value="ECO:0007669"/>
    <property type="project" value="UniProtKB-KW"/>
</dbReference>
<keyword evidence="4" id="KW-1134">Transmembrane beta strand</keyword>
<evidence type="ECO:0000256" key="2">
    <source>
        <dbReference type="ARBA" id="ARBA00011233"/>
    </source>
</evidence>
<accession>A0A3B1B3M2</accession>
<keyword evidence="10" id="KW-0998">Cell outer membrane</keyword>
<reference evidence="12" key="1">
    <citation type="submission" date="2018-06" db="EMBL/GenBank/DDBJ databases">
        <authorList>
            <person name="Zhirakovskaya E."/>
        </authorList>
    </citation>
    <scope>NUCLEOTIDE SEQUENCE</scope>
</reference>
<dbReference type="CDD" id="cd00342">
    <property type="entry name" value="gram_neg_porins"/>
    <property type="match status" value="1"/>
</dbReference>
<feature type="domain" description="Porin" evidence="11">
    <location>
        <begin position="7"/>
        <end position="311"/>
    </location>
</feature>
<keyword evidence="3" id="KW-0813">Transport</keyword>
<keyword evidence="8" id="KW-0626">Porin</keyword>
<protein>
    <recommendedName>
        <fullName evidence="11">Porin domain-containing protein</fullName>
    </recommendedName>
</protein>
<dbReference type="GO" id="GO:0015288">
    <property type="term" value="F:porin activity"/>
    <property type="evidence" value="ECO:0007669"/>
    <property type="project" value="UniProtKB-KW"/>
</dbReference>
<evidence type="ECO:0000259" key="11">
    <source>
        <dbReference type="Pfam" id="PF13609"/>
    </source>
</evidence>
<dbReference type="PANTHER" id="PTHR34501">
    <property type="entry name" value="PROTEIN YDDL-RELATED"/>
    <property type="match status" value="1"/>
</dbReference>
<evidence type="ECO:0000256" key="6">
    <source>
        <dbReference type="ARBA" id="ARBA00022729"/>
    </source>
</evidence>
<evidence type="ECO:0000256" key="8">
    <source>
        <dbReference type="ARBA" id="ARBA00023114"/>
    </source>
</evidence>
<dbReference type="InterPro" id="IPR050298">
    <property type="entry name" value="Gram-neg_bact_OMP"/>
</dbReference>
<dbReference type="EMBL" id="UOFY01000053">
    <property type="protein sequence ID" value="VAX10722.1"/>
    <property type="molecule type" value="Genomic_DNA"/>
</dbReference>
<dbReference type="AlphaFoldDB" id="A0A3B1B3M2"/>
<evidence type="ECO:0000313" key="12">
    <source>
        <dbReference type="EMBL" id="VAX10722.1"/>
    </source>
</evidence>
<dbReference type="GO" id="GO:0046930">
    <property type="term" value="C:pore complex"/>
    <property type="evidence" value="ECO:0007669"/>
    <property type="project" value="UniProtKB-KW"/>
</dbReference>
<evidence type="ECO:0000256" key="10">
    <source>
        <dbReference type="ARBA" id="ARBA00023237"/>
    </source>
</evidence>
<dbReference type="InterPro" id="IPR033900">
    <property type="entry name" value="Gram_neg_porin_domain"/>
</dbReference>
<dbReference type="Gene3D" id="2.40.160.10">
    <property type="entry name" value="Porin"/>
    <property type="match status" value="1"/>
</dbReference>
<gene>
    <name evidence="12" type="ORF">MNBD_GAMMA25-2287</name>
</gene>
<keyword evidence="5" id="KW-0812">Transmembrane</keyword>
<organism evidence="12">
    <name type="scientific">hydrothermal vent metagenome</name>
    <dbReference type="NCBI Taxonomy" id="652676"/>
    <lineage>
        <taxon>unclassified sequences</taxon>
        <taxon>metagenomes</taxon>
        <taxon>ecological metagenomes</taxon>
    </lineage>
</organism>
<keyword evidence="6" id="KW-0732">Signal</keyword>
<comment type="subcellular location">
    <subcellularLocation>
        <location evidence="1">Membrane</location>
        <topology evidence="1">Multi-pass membrane protein</topology>
    </subcellularLocation>
</comment>
<evidence type="ECO:0000256" key="1">
    <source>
        <dbReference type="ARBA" id="ARBA00004141"/>
    </source>
</evidence>
<dbReference type="Pfam" id="PF13609">
    <property type="entry name" value="Porin_4"/>
    <property type="match status" value="1"/>
</dbReference>
<proteinExistence type="predicted"/>
<dbReference type="SUPFAM" id="SSF56935">
    <property type="entry name" value="Porins"/>
    <property type="match status" value="1"/>
</dbReference>
<evidence type="ECO:0000256" key="3">
    <source>
        <dbReference type="ARBA" id="ARBA00022448"/>
    </source>
</evidence>
<evidence type="ECO:0000256" key="9">
    <source>
        <dbReference type="ARBA" id="ARBA00023136"/>
    </source>
</evidence>
<evidence type="ECO:0000256" key="7">
    <source>
        <dbReference type="ARBA" id="ARBA00023065"/>
    </source>
</evidence>
<evidence type="ECO:0000256" key="4">
    <source>
        <dbReference type="ARBA" id="ARBA00022452"/>
    </source>
</evidence>
<dbReference type="PANTHER" id="PTHR34501:SF9">
    <property type="entry name" value="MAJOR OUTER MEMBRANE PROTEIN P.IA"/>
    <property type="match status" value="1"/>
</dbReference>
<sequence length="332" mass="35593">MKKKLIAIAVFAVLTTPVTAKPMFKFYGQLQVEVAQQNKAGVNETVVDDSKRGRLGVMASEDLGDGLTAIAHFEWQVDTSDADANDGRRIALVGLKGSFGKFVTGSLMSPYKYTGGVKYDPFVTTFLEARSNGGMSGFIESALAANATGTLNSKGAFGHHNFVHNAIGYSIKNKTLSFKSVYSPDEQGDAQGSSGDYAISAKYNSGPMEAFIAASNDDSSELSGAKFGGRYMNGKYAILGQYEKVDAAGTNVDVAFLGFHYMLGKNMLVAQFGNTSIDKVDTPDITYYALGIVHKFSKKTRIFTGYRNTDKGGSIKDTAFTVGLRVDFDSGI</sequence>
<name>A0A3B1B3M2_9ZZZZ</name>
<keyword evidence="7" id="KW-0406">Ion transport</keyword>
<comment type="subunit">
    <text evidence="2">Homotrimer.</text>
</comment>
<keyword evidence="9" id="KW-0472">Membrane</keyword>
<evidence type="ECO:0000256" key="5">
    <source>
        <dbReference type="ARBA" id="ARBA00022692"/>
    </source>
</evidence>